<proteinExistence type="predicted"/>
<dbReference type="EMBL" id="CP099837">
    <property type="protein sequence ID" value="USY21799.1"/>
    <property type="molecule type" value="Genomic_DNA"/>
</dbReference>
<gene>
    <name evidence="1" type="ORF">NE857_09410</name>
</gene>
<reference evidence="1" key="1">
    <citation type="submission" date="2022-06" db="EMBL/GenBank/DDBJ databases">
        <authorList>
            <person name="Ping M."/>
        </authorList>
    </citation>
    <scope>NUCLEOTIDE SEQUENCE</scope>
    <source>
        <strain evidence="1">JCM11759T</strain>
    </source>
</reference>
<dbReference type="Proteomes" id="UP001055940">
    <property type="component" value="Chromosome"/>
</dbReference>
<dbReference type="CDD" id="cd00085">
    <property type="entry name" value="HNHc"/>
    <property type="match status" value="1"/>
</dbReference>
<dbReference type="InterPro" id="IPR003615">
    <property type="entry name" value="HNH_nuc"/>
</dbReference>
<keyword evidence="1" id="KW-0540">Nuclease</keyword>
<dbReference type="GO" id="GO:0004519">
    <property type="term" value="F:endonuclease activity"/>
    <property type="evidence" value="ECO:0007669"/>
    <property type="project" value="UniProtKB-KW"/>
</dbReference>
<organism evidence="1 2">
    <name type="scientific">Nocardiopsis exhalans</name>
    <dbReference type="NCBI Taxonomy" id="163604"/>
    <lineage>
        <taxon>Bacteria</taxon>
        <taxon>Bacillati</taxon>
        <taxon>Actinomycetota</taxon>
        <taxon>Actinomycetes</taxon>
        <taxon>Streptosporangiales</taxon>
        <taxon>Nocardiopsidaceae</taxon>
        <taxon>Nocardiopsis</taxon>
    </lineage>
</organism>
<sequence>MTGPSRAVRELVWDRDGGACVWCGRAVSPEWHSIHHRTNRGAGGSRRRELNLPGNLVLLHGTGTTGCHGLITCDAASAREAKRRGIVLSKLSIVPPAEVPVLYANSVWARIGDDGSWSAVGTPFSNPA</sequence>
<keyword evidence="1" id="KW-0378">Hydrolase</keyword>
<name>A0ABY5DBS2_9ACTN</name>
<protein>
    <submittedName>
        <fullName evidence="1">HNH endonuclease</fullName>
    </submittedName>
</protein>
<keyword evidence="1" id="KW-0255">Endonuclease</keyword>
<keyword evidence="2" id="KW-1185">Reference proteome</keyword>
<dbReference type="RefSeq" id="WP_254420638.1">
    <property type="nucleotide sequence ID" value="NZ_BAAAJB010000058.1"/>
</dbReference>
<evidence type="ECO:0000313" key="2">
    <source>
        <dbReference type="Proteomes" id="UP001055940"/>
    </source>
</evidence>
<evidence type="ECO:0000313" key="1">
    <source>
        <dbReference type="EMBL" id="USY21799.1"/>
    </source>
</evidence>
<accession>A0ABY5DBS2</accession>